<dbReference type="InterPro" id="IPR032525">
    <property type="entry name" value="Peptidase_U32_C"/>
</dbReference>
<protein>
    <submittedName>
        <fullName evidence="5">U32 family peptidase</fullName>
    </submittedName>
</protein>
<reference evidence="5" key="2">
    <citation type="submission" date="2021-04" db="EMBL/GenBank/DDBJ databases">
        <authorList>
            <person name="Gilroy R."/>
        </authorList>
    </citation>
    <scope>NUCLEOTIDE SEQUENCE</scope>
    <source>
        <strain evidence="5">B5-657</strain>
    </source>
</reference>
<reference evidence="5" key="1">
    <citation type="journal article" date="2021" name="PeerJ">
        <title>Extensive microbial diversity within the chicken gut microbiome revealed by metagenomics and culture.</title>
        <authorList>
            <person name="Gilroy R."/>
            <person name="Ravi A."/>
            <person name="Getino M."/>
            <person name="Pursley I."/>
            <person name="Horton D.L."/>
            <person name="Alikhan N.F."/>
            <person name="Baker D."/>
            <person name="Gharbi K."/>
            <person name="Hall N."/>
            <person name="Watson M."/>
            <person name="Adriaenssens E.M."/>
            <person name="Foster-Nyarko E."/>
            <person name="Jarju S."/>
            <person name="Secka A."/>
            <person name="Antonio M."/>
            <person name="Oren A."/>
            <person name="Chaudhuri R.R."/>
            <person name="La Ragione R."/>
            <person name="Hildebrand F."/>
            <person name="Pallen M.J."/>
        </authorList>
    </citation>
    <scope>NUCLEOTIDE SEQUENCE</scope>
    <source>
        <strain evidence="5">B5-657</strain>
    </source>
</reference>
<organism evidence="5 6">
    <name type="scientific">Candidatus Cellulosilyticum pullistercoris</name>
    <dbReference type="NCBI Taxonomy" id="2838521"/>
    <lineage>
        <taxon>Bacteria</taxon>
        <taxon>Bacillati</taxon>
        <taxon>Bacillota</taxon>
        <taxon>Clostridia</taxon>
        <taxon>Lachnospirales</taxon>
        <taxon>Cellulosilyticaceae</taxon>
        <taxon>Cellulosilyticum</taxon>
    </lineage>
</organism>
<dbReference type="Gene3D" id="2.40.30.10">
    <property type="entry name" value="Translation factors"/>
    <property type="match status" value="1"/>
</dbReference>
<dbReference type="PANTHER" id="PTHR30217">
    <property type="entry name" value="PEPTIDASE U32 FAMILY"/>
    <property type="match status" value="1"/>
</dbReference>
<dbReference type="GO" id="GO:0006508">
    <property type="term" value="P:proteolysis"/>
    <property type="evidence" value="ECO:0007669"/>
    <property type="project" value="UniProtKB-KW"/>
</dbReference>
<name>A0A9E2NNN0_9FIRM</name>
<dbReference type="InterPro" id="IPR051454">
    <property type="entry name" value="RNA/ubiquinone_mod_enzymes"/>
</dbReference>
<evidence type="ECO:0000313" key="5">
    <source>
        <dbReference type="EMBL" id="MBU3804573.1"/>
    </source>
</evidence>
<accession>A0A9E2NNN0</accession>
<dbReference type="GO" id="GO:0008233">
    <property type="term" value="F:peptidase activity"/>
    <property type="evidence" value="ECO:0007669"/>
    <property type="project" value="UniProtKB-KW"/>
</dbReference>
<evidence type="ECO:0000259" key="4">
    <source>
        <dbReference type="Pfam" id="PF16325"/>
    </source>
</evidence>
<dbReference type="EMBL" id="JAHLFQ010000169">
    <property type="protein sequence ID" value="MBU3804573.1"/>
    <property type="molecule type" value="Genomic_DNA"/>
</dbReference>
<dbReference type="PANTHER" id="PTHR30217:SF6">
    <property type="entry name" value="TRNA HYDROXYLATION PROTEIN P"/>
    <property type="match status" value="1"/>
</dbReference>
<evidence type="ECO:0000256" key="3">
    <source>
        <dbReference type="ARBA" id="ARBA00038374"/>
    </source>
</evidence>
<evidence type="ECO:0000313" key="6">
    <source>
        <dbReference type="Proteomes" id="UP000824229"/>
    </source>
</evidence>
<keyword evidence="1" id="KW-0645">Protease</keyword>
<sequence>MSHNKKVELLAPAGSLENLKVAVLYGADAVYIGGNKYGLRAKAKNFTDEEMKEGIKFAHAHGVEVYVTCNIFAHHQDFEGMREYFLYLESIGVDALIVADPGVFSIVRETVPNMEVHISTQANNTNYHTALFWVKQGAKRIVTARELSFAEIKAMHDNLPEDVDLESFVHGAMCMAYSGRCLLSNYLTGRDANHGECAQPCRWKYNVVEETRPGEYMPVEEDERGTYIYNSRDLCMIEYIPELINAGIYSFKIEGRMKTPLYVATVVKAYREAIDAYLRDPAEFEAKKDYFLREVGKASHREFTTGFYEHKPTDKDQTYTHNSYVRNYDFSGVIRNYDEATQMVTVEQRRKFSVGDSLEILIPQGDFIPVTIHELFDEDGNAIESAPHPKQIVRFKCEANVPVPSILRKFDQTKFND</sequence>
<dbReference type="PROSITE" id="PS01276">
    <property type="entry name" value="PEPTIDASE_U32"/>
    <property type="match status" value="1"/>
</dbReference>
<comment type="caution">
    <text evidence="5">The sequence shown here is derived from an EMBL/GenBank/DDBJ whole genome shotgun (WGS) entry which is preliminary data.</text>
</comment>
<dbReference type="Proteomes" id="UP000824229">
    <property type="component" value="Unassembled WGS sequence"/>
</dbReference>
<feature type="domain" description="Peptidase family U32 C-terminal" evidence="4">
    <location>
        <begin position="326"/>
        <end position="408"/>
    </location>
</feature>
<evidence type="ECO:0000256" key="2">
    <source>
        <dbReference type="ARBA" id="ARBA00022801"/>
    </source>
</evidence>
<dbReference type="Pfam" id="PF16325">
    <property type="entry name" value="Peptidase_U32_C"/>
    <property type="match status" value="1"/>
</dbReference>
<comment type="similarity">
    <text evidence="3">Belongs to the peptidase U32 family.</text>
</comment>
<dbReference type="InterPro" id="IPR001539">
    <property type="entry name" value="Peptidase_U32"/>
</dbReference>
<evidence type="ECO:0000256" key="1">
    <source>
        <dbReference type="ARBA" id="ARBA00022670"/>
    </source>
</evidence>
<gene>
    <name evidence="5" type="ORF">H9872_07435</name>
</gene>
<keyword evidence="2" id="KW-0378">Hydrolase</keyword>
<dbReference type="AlphaFoldDB" id="A0A9E2NNN0"/>
<proteinExistence type="inferred from homology"/>
<dbReference type="Pfam" id="PF01136">
    <property type="entry name" value="Peptidase_U32"/>
    <property type="match status" value="1"/>
</dbReference>